<evidence type="ECO:0000256" key="1">
    <source>
        <dbReference type="ARBA" id="ARBA00005417"/>
    </source>
</evidence>
<dbReference type="PROSITE" id="PS50893">
    <property type="entry name" value="ABC_TRANSPORTER_2"/>
    <property type="match status" value="1"/>
</dbReference>
<dbReference type="InterPro" id="IPR017871">
    <property type="entry name" value="ABC_transporter-like_CS"/>
</dbReference>
<dbReference type="InterPro" id="IPR052156">
    <property type="entry name" value="BCAA_Transport_ATP-bd_LivF"/>
</dbReference>
<comment type="similarity">
    <text evidence="1">Belongs to the ABC transporter superfamily.</text>
</comment>
<keyword evidence="8" id="KW-1185">Reference proteome</keyword>
<dbReference type="PANTHER" id="PTHR43820:SF4">
    <property type="entry name" value="HIGH-AFFINITY BRANCHED-CHAIN AMINO ACID TRANSPORT ATP-BINDING PROTEIN LIVF"/>
    <property type="match status" value="1"/>
</dbReference>
<dbReference type="PROSITE" id="PS00211">
    <property type="entry name" value="ABC_TRANSPORTER_1"/>
    <property type="match status" value="1"/>
</dbReference>
<dbReference type="RefSeq" id="WP_345345839.1">
    <property type="nucleotide sequence ID" value="NZ_BAABFB010000044.1"/>
</dbReference>
<name>A0ABP8P5T0_9NOCA</name>
<feature type="domain" description="ABC transporter" evidence="6">
    <location>
        <begin position="21"/>
        <end position="255"/>
    </location>
</feature>
<evidence type="ECO:0000313" key="7">
    <source>
        <dbReference type="EMBL" id="GAA4480865.1"/>
    </source>
</evidence>
<reference evidence="8" key="1">
    <citation type="journal article" date="2019" name="Int. J. Syst. Evol. Microbiol.">
        <title>The Global Catalogue of Microorganisms (GCM) 10K type strain sequencing project: providing services to taxonomists for standard genome sequencing and annotation.</title>
        <authorList>
            <consortium name="The Broad Institute Genomics Platform"/>
            <consortium name="The Broad Institute Genome Sequencing Center for Infectious Disease"/>
            <person name="Wu L."/>
            <person name="Ma J."/>
        </authorList>
    </citation>
    <scope>NUCLEOTIDE SEQUENCE [LARGE SCALE GENOMIC DNA]</scope>
    <source>
        <strain evidence="8">JCM 32206</strain>
    </source>
</reference>
<dbReference type="Pfam" id="PF00005">
    <property type="entry name" value="ABC_tran"/>
    <property type="match status" value="1"/>
</dbReference>
<sequence length="256" mass="27649">MTKPRDSDHDPAPADPTSPLLEVTDMVVSYGRIRALHGISLTVRRGELVTLLGANGAGKSTTMRALSGLLPLSAGRIVFDGRDITHVKAHERVALGIVQAPEGRGVFPGMTVQENLDMGCYARTFASKAEYAQRLDWVIELFPRLGERRTQVGGTLSGGEQQMLAIGRALMARPRLLMLDEPSMGLAPKVIAQIFRIITEINAQGTTILLVEQNAQQALRRTDRAYILETGEITRSGTGAELLADPAVKHAYLGVG</sequence>
<dbReference type="EMBL" id="BAABFB010000044">
    <property type="protein sequence ID" value="GAA4480865.1"/>
    <property type="molecule type" value="Genomic_DNA"/>
</dbReference>
<keyword evidence="3" id="KW-0547">Nucleotide-binding</keyword>
<keyword evidence="2" id="KW-0813">Transport</keyword>
<dbReference type="SUPFAM" id="SSF52540">
    <property type="entry name" value="P-loop containing nucleoside triphosphate hydrolases"/>
    <property type="match status" value="1"/>
</dbReference>
<dbReference type="InterPro" id="IPR003439">
    <property type="entry name" value="ABC_transporter-like_ATP-bd"/>
</dbReference>
<organism evidence="7 8">
    <name type="scientific">Rhodococcus olei</name>
    <dbReference type="NCBI Taxonomy" id="2161675"/>
    <lineage>
        <taxon>Bacteria</taxon>
        <taxon>Bacillati</taxon>
        <taxon>Actinomycetota</taxon>
        <taxon>Actinomycetes</taxon>
        <taxon>Mycobacteriales</taxon>
        <taxon>Nocardiaceae</taxon>
        <taxon>Rhodococcus</taxon>
    </lineage>
</organism>
<evidence type="ECO:0000256" key="5">
    <source>
        <dbReference type="ARBA" id="ARBA00022970"/>
    </source>
</evidence>
<dbReference type="PIRSF" id="PIRSF039137">
    <property type="entry name" value="ABC_branched_ATPase"/>
    <property type="match status" value="1"/>
</dbReference>
<evidence type="ECO:0000259" key="6">
    <source>
        <dbReference type="PROSITE" id="PS50893"/>
    </source>
</evidence>
<comment type="caution">
    <text evidence="7">The sequence shown here is derived from an EMBL/GenBank/DDBJ whole genome shotgun (WGS) entry which is preliminary data.</text>
</comment>
<accession>A0ABP8P5T0</accession>
<keyword evidence="5" id="KW-0029">Amino-acid transport</keyword>
<dbReference type="InterPro" id="IPR027417">
    <property type="entry name" value="P-loop_NTPase"/>
</dbReference>
<evidence type="ECO:0000256" key="4">
    <source>
        <dbReference type="ARBA" id="ARBA00022840"/>
    </source>
</evidence>
<evidence type="ECO:0000256" key="2">
    <source>
        <dbReference type="ARBA" id="ARBA00022448"/>
    </source>
</evidence>
<proteinExistence type="inferred from homology"/>
<dbReference type="InterPro" id="IPR003593">
    <property type="entry name" value="AAA+_ATPase"/>
</dbReference>
<protein>
    <submittedName>
        <fullName evidence="7">ABC transporter ATP-binding protein</fullName>
    </submittedName>
</protein>
<keyword evidence="4 7" id="KW-0067">ATP-binding</keyword>
<evidence type="ECO:0000313" key="8">
    <source>
        <dbReference type="Proteomes" id="UP001501183"/>
    </source>
</evidence>
<dbReference type="InterPro" id="IPR030660">
    <property type="entry name" value="ABC_branched_ATPase_LivF/BraG"/>
</dbReference>
<gene>
    <name evidence="7" type="ORF">GCM10023094_28060</name>
</gene>
<dbReference type="Gene3D" id="3.40.50.300">
    <property type="entry name" value="P-loop containing nucleotide triphosphate hydrolases"/>
    <property type="match status" value="1"/>
</dbReference>
<dbReference type="CDD" id="cd03224">
    <property type="entry name" value="ABC_TM1139_LivF_branched"/>
    <property type="match status" value="1"/>
</dbReference>
<evidence type="ECO:0000256" key="3">
    <source>
        <dbReference type="ARBA" id="ARBA00022741"/>
    </source>
</evidence>
<dbReference type="GO" id="GO:0005524">
    <property type="term" value="F:ATP binding"/>
    <property type="evidence" value="ECO:0007669"/>
    <property type="project" value="UniProtKB-KW"/>
</dbReference>
<dbReference type="PANTHER" id="PTHR43820">
    <property type="entry name" value="HIGH-AFFINITY BRANCHED-CHAIN AMINO ACID TRANSPORT ATP-BINDING PROTEIN LIVF"/>
    <property type="match status" value="1"/>
</dbReference>
<dbReference type="Proteomes" id="UP001501183">
    <property type="component" value="Unassembled WGS sequence"/>
</dbReference>
<dbReference type="SMART" id="SM00382">
    <property type="entry name" value="AAA"/>
    <property type="match status" value="1"/>
</dbReference>